<dbReference type="Proteomes" id="UP000095282">
    <property type="component" value="Unplaced"/>
</dbReference>
<evidence type="ECO:0000313" key="2">
    <source>
        <dbReference type="Proteomes" id="UP000095282"/>
    </source>
</evidence>
<dbReference type="GO" id="GO:0000398">
    <property type="term" value="P:mRNA splicing, via spliceosome"/>
    <property type="evidence" value="ECO:0007669"/>
    <property type="project" value="TreeGrafter"/>
</dbReference>
<feature type="compositionally biased region" description="Basic and acidic residues" evidence="1">
    <location>
        <begin position="261"/>
        <end position="275"/>
    </location>
</feature>
<feature type="region of interest" description="Disordered" evidence="1">
    <location>
        <begin position="80"/>
        <end position="275"/>
    </location>
</feature>
<proteinExistence type="predicted"/>
<dbReference type="eggNOG" id="KOG2654">
    <property type="taxonomic scope" value="Eukaryota"/>
</dbReference>
<dbReference type="GO" id="GO:0070274">
    <property type="term" value="C:RES complex"/>
    <property type="evidence" value="ECO:0007669"/>
    <property type="project" value="TreeGrafter"/>
</dbReference>
<feature type="compositionally biased region" description="Basic residues" evidence="1">
    <location>
        <begin position="102"/>
        <end position="114"/>
    </location>
</feature>
<dbReference type="GO" id="GO:0005684">
    <property type="term" value="C:U2-type spliceosomal complex"/>
    <property type="evidence" value="ECO:0007669"/>
    <property type="project" value="TreeGrafter"/>
</dbReference>
<dbReference type="WBParaSite" id="Csp11.Scaffold629.g15281.t1">
    <property type="protein sequence ID" value="Csp11.Scaffold629.g15281.t1"/>
    <property type="gene ID" value="Csp11.Scaffold629.g15281"/>
</dbReference>
<dbReference type="AlphaFoldDB" id="A0A1I7U694"/>
<sequence length="291" mass="33642">MTSKADYLKKYLSNDQEKKKKKKKKVEGKGLRLIEEDAFLSVDAAKSKDIGSDEEREEIEVLRQSAKKAKVVHGFKQTFAEIDIKKEIKEEPMSRENSPPRGTRHSPPRASRRRHDSDNSPVRASRRHDSDEDNSPPRRPRQRNDSDNSPPRASQRKRRDSDNSPPRRPRQRNDSDNSPPRASQRKRRDSDNSPPRRRRRDSDNSPPRRGGRGRKDDDLSPPRKSRRVDEPKVIKKEEPDSDSGEGKKTLEGKRSGLQSAKDLREESDRLREKNAKLVESFQKSIITTGFR</sequence>
<accession>A0A1I7U694</accession>
<dbReference type="PANTHER" id="PTHR31809">
    <property type="entry name" value="BUD13 HOMOLOG"/>
    <property type="match status" value="1"/>
</dbReference>
<protein>
    <submittedName>
        <fullName evidence="3">BUD13 homolog</fullName>
    </submittedName>
</protein>
<dbReference type="PANTHER" id="PTHR31809:SF0">
    <property type="entry name" value="BUD13 HOMOLOG"/>
    <property type="match status" value="1"/>
</dbReference>
<feature type="compositionally biased region" description="Basic and acidic residues" evidence="1">
    <location>
        <begin position="213"/>
        <end position="254"/>
    </location>
</feature>
<reference evidence="3" key="1">
    <citation type="submission" date="2016-11" db="UniProtKB">
        <authorList>
            <consortium name="WormBaseParasite"/>
        </authorList>
    </citation>
    <scope>IDENTIFICATION</scope>
</reference>
<dbReference type="STRING" id="1561998.A0A1I7U694"/>
<keyword evidence="2" id="KW-1185">Reference proteome</keyword>
<name>A0A1I7U694_9PELO</name>
<dbReference type="InterPro" id="IPR051112">
    <property type="entry name" value="CWC26_splicing_factor"/>
</dbReference>
<evidence type="ECO:0000313" key="3">
    <source>
        <dbReference type="WBParaSite" id="Csp11.Scaffold629.g15281.t1"/>
    </source>
</evidence>
<organism evidence="2 3">
    <name type="scientific">Caenorhabditis tropicalis</name>
    <dbReference type="NCBI Taxonomy" id="1561998"/>
    <lineage>
        <taxon>Eukaryota</taxon>
        <taxon>Metazoa</taxon>
        <taxon>Ecdysozoa</taxon>
        <taxon>Nematoda</taxon>
        <taxon>Chromadorea</taxon>
        <taxon>Rhabditida</taxon>
        <taxon>Rhabditina</taxon>
        <taxon>Rhabditomorpha</taxon>
        <taxon>Rhabditoidea</taxon>
        <taxon>Rhabditidae</taxon>
        <taxon>Peloderinae</taxon>
        <taxon>Caenorhabditis</taxon>
    </lineage>
</organism>
<dbReference type="GO" id="GO:0003723">
    <property type="term" value="F:RNA binding"/>
    <property type="evidence" value="ECO:0007669"/>
    <property type="project" value="TreeGrafter"/>
</dbReference>
<evidence type="ECO:0000256" key="1">
    <source>
        <dbReference type="SAM" id="MobiDB-lite"/>
    </source>
</evidence>
<feature type="compositionally biased region" description="Basic and acidic residues" evidence="1">
    <location>
        <begin position="82"/>
        <end position="94"/>
    </location>
</feature>